<dbReference type="HOGENOM" id="CLU_005379_8_0_11"/>
<proteinExistence type="inferred from homology"/>
<protein>
    <submittedName>
        <fullName evidence="3">Helicase/secretion neighborhood ATPase</fullName>
    </submittedName>
</protein>
<dbReference type="SUPFAM" id="SSF52540">
    <property type="entry name" value="P-loop containing nucleoside triphosphate hydrolases"/>
    <property type="match status" value="1"/>
</dbReference>
<comment type="caution">
    <text evidence="3">The sequence shown here is derived from an EMBL/GenBank/DDBJ whole genome shotgun (WGS) entry which is preliminary data.</text>
</comment>
<dbReference type="NCBIfam" id="TIGR03819">
    <property type="entry name" value="heli_sec_ATPase"/>
    <property type="match status" value="1"/>
</dbReference>
<dbReference type="RefSeq" id="WP_016456748.1">
    <property type="nucleotide sequence ID" value="NZ_KE150269.1"/>
</dbReference>
<dbReference type="InterPro" id="IPR022399">
    <property type="entry name" value="TadA-like_ATPase"/>
</dbReference>
<dbReference type="AlphaFoldDB" id="S2VXY1"/>
<dbReference type="PANTHER" id="PTHR30486:SF6">
    <property type="entry name" value="TYPE IV PILUS RETRACTATION ATPASE PILT"/>
    <property type="match status" value="1"/>
</dbReference>
<dbReference type="CDD" id="cd01130">
    <property type="entry name" value="VirB11-like_ATPase"/>
    <property type="match status" value="1"/>
</dbReference>
<evidence type="ECO:0000313" key="4">
    <source>
        <dbReference type="Proteomes" id="UP000014417"/>
    </source>
</evidence>
<gene>
    <name evidence="3" type="ORF">HMPREF9306_01942</name>
</gene>
<dbReference type="Pfam" id="PF00437">
    <property type="entry name" value="T2SSE"/>
    <property type="match status" value="1"/>
</dbReference>
<reference evidence="3 4" key="1">
    <citation type="submission" date="2013-04" db="EMBL/GenBank/DDBJ databases">
        <title>The Genome Sequence of Propionimicrobium lymphophilum ACS-093-V-SCH5.</title>
        <authorList>
            <consortium name="The Broad Institute Genomics Platform"/>
            <person name="Earl A."/>
            <person name="Ward D."/>
            <person name="Feldgarden M."/>
            <person name="Gevers D."/>
            <person name="Saerens B."/>
            <person name="Vaneechoutte M."/>
            <person name="Walker B."/>
            <person name="Young S."/>
            <person name="Zeng Q."/>
            <person name="Gargeya S."/>
            <person name="Fitzgerald M."/>
            <person name="Haas B."/>
            <person name="Abouelleil A."/>
            <person name="Allen A.W."/>
            <person name="Alvarado L."/>
            <person name="Arachchi H.M."/>
            <person name="Berlin A.M."/>
            <person name="Chapman S.B."/>
            <person name="Gainer-Dewar J."/>
            <person name="Goldberg J."/>
            <person name="Griggs A."/>
            <person name="Gujja S."/>
            <person name="Hansen M."/>
            <person name="Howarth C."/>
            <person name="Imamovic A."/>
            <person name="Ireland A."/>
            <person name="Larimer J."/>
            <person name="McCowan C."/>
            <person name="Murphy C."/>
            <person name="Pearson M."/>
            <person name="Poon T.W."/>
            <person name="Priest M."/>
            <person name="Roberts A."/>
            <person name="Saif S."/>
            <person name="Shea T."/>
            <person name="Sisk P."/>
            <person name="Sykes S."/>
            <person name="Wortman J."/>
            <person name="Nusbaum C."/>
            <person name="Birren B."/>
        </authorList>
    </citation>
    <scope>NUCLEOTIDE SEQUENCE [LARGE SCALE GENOMIC DNA]</scope>
    <source>
        <strain evidence="3 4">ACS-093-V-SCH5</strain>
    </source>
</reference>
<dbReference type="STRING" id="883161.HMPREF9306_01942"/>
<dbReference type="InterPro" id="IPR050921">
    <property type="entry name" value="T4SS_GSP_E_ATPase"/>
</dbReference>
<dbReference type="InterPro" id="IPR027417">
    <property type="entry name" value="P-loop_NTPase"/>
</dbReference>
<dbReference type="Proteomes" id="UP000014417">
    <property type="component" value="Unassembled WGS sequence"/>
</dbReference>
<name>S2VXY1_9ACTN</name>
<accession>S2VXY1</accession>
<evidence type="ECO:0000313" key="3">
    <source>
        <dbReference type="EMBL" id="EPD32373.1"/>
    </source>
</evidence>
<comment type="similarity">
    <text evidence="1">Belongs to the GSP E family.</text>
</comment>
<dbReference type="EMBL" id="AGZR01000009">
    <property type="protein sequence ID" value="EPD32373.1"/>
    <property type="molecule type" value="Genomic_DNA"/>
</dbReference>
<keyword evidence="4" id="KW-1185">Reference proteome</keyword>
<dbReference type="InterPro" id="IPR001482">
    <property type="entry name" value="T2SS/T4SS_dom"/>
</dbReference>
<evidence type="ECO:0000256" key="1">
    <source>
        <dbReference type="ARBA" id="ARBA00006611"/>
    </source>
</evidence>
<dbReference type="GO" id="GO:0004386">
    <property type="term" value="F:helicase activity"/>
    <property type="evidence" value="ECO:0007669"/>
    <property type="project" value="UniProtKB-KW"/>
</dbReference>
<keyword evidence="3" id="KW-0547">Nucleotide-binding</keyword>
<keyword evidence="3" id="KW-0378">Hydrolase</keyword>
<dbReference type="GO" id="GO:0016887">
    <property type="term" value="F:ATP hydrolysis activity"/>
    <property type="evidence" value="ECO:0007669"/>
    <property type="project" value="InterPro"/>
</dbReference>
<dbReference type="Gene3D" id="3.40.50.300">
    <property type="entry name" value="P-loop containing nucleotide triphosphate hydrolases"/>
    <property type="match status" value="1"/>
</dbReference>
<sequence>MVKTLQLDEEKLEAVRVVLAGLGRPWTPQDVADALKDVGMVVSDAAVLLTVEELKRTSMGVGRLEPLLELPGLTDIIVDGPGRVLVDCGHGLRATEVKFDSDAQVRQLAVRLAASVGRRLDDSSPYADARLADGIRFHAVLSPISAPGTCISLRVPARAGFTLENWVENGSISHATAELLRRIVSKKVAFLISGGTGSGKTTLLAGLLGIVPQNERILIVEDSRELEPEHDFCVRLESRPANSEGAGAVTMTDLVRQALRMRPDRVVVGEIRGAELCDLLRALNTGHEGGCGTVHANSAVDVPARLEALAALGGLSRQACNSQVASAIQVVIHVKRLASGRRQVAQIGLLRPRQDGMVEVVPALEAAASDPSRLKPRAAYAQLVELLDLPRVAAA</sequence>
<dbReference type="PATRIC" id="fig|883161.3.peg.1930"/>
<dbReference type="Gene3D" id="3.30.450.380">
    <property type="match status" value="1"/>
</dbReference>
<keyword evidence="3" id="KW-0347">Helicase</keyword>
<keyword evidence="3" id="KW-0067">ATP-binding</keyword>
<organism evidence="3 4">
    <name type="scientific">Propionimicrobium lymphophilum ACS-093-V-SCH5</name>
    <dbReference type="NCBI Taxonomy" id="883161"/>
    <lineage>
        <taxon>Bacteria</taxon>
        <taxon>Bacillati</taxon>
        <taxon>Actinomycetota</taxon>
        <taxon>Actinomycetes</taxon>
        <taxon>Propionibacteriales</taxon>
        <taxon>Propionibacteriaceae</taxon>
        <taxon>Propionimicrobium</taxon>
    </lineage>
</organism>
<feature type="domain" description="Bacterial type II secretion system protein E" evidence="2">
    <location>
        <begin position="63"/>
        <end position="338"/>
    </location>
</feature>
<dbReference type="PANTHER" id="PTHR30486">
    <property type="entry name" value="TWITCHING MOTILITY PROTEIN PILT"/>
    <property type="match status" value="1"/>
</dbReference>
<evidence type="ECO:0000259" key="2">
    <source>
        <dbReference type="Pfam" id="PF00437"/>
    </source>
</evidence>